<organism evidence="10 11">
    <name type="scientific">Aquamicrobium lusatiense</name>
    <dbReference type="NCBI Taxonomy" id="89772"/>
    <lineage>
        <taxon>Bacteria</taxon>
        <taxon>Pseudomonadati</taxon>
        <taxon>Pseudomonadota</taxon>
        <taxon>Alphaproteobacteria</taxon>
        <taxon>Hyphomicrobiales</taxon>
        <taxon>Phyllobacteriaceae</taxon>
        <taxon>Aquamicrobium</taxon>
    </lineage>
</organism>
<dbReference type="GO" id="GO:0005524">
    <property type="term" value="F:ATP binding"/>
    <property type="evidence" value="ECO:0007669"/>
    <property type="project" value="UniProtKB-KW"/>
</dbReference>
<keyword evidence="3" id="KW-1003">Cell membrane</keyword>
<dbReference type="InterPro" id="IPR003593">
    <property type="entry name" value="AAA+_ATPase"/>
</dbReference>
<dbReference type="Proteomes" id="UP000533306">
    <property type="component" value="Unassembled WGS sequence"/>
</dbReference>
<dbReference type="PANTHER" id="PTHR42788">
    <property type="entry name" value="TAURINE IMPORT ATP-BINDING PROTEIN-RELATED"/>
    <property type="match status" value="1"/>
</dbReference>
<evidence type="ECO:0000256" key="1">
    <source>
        <dbReference type="ARBA" id="ARBA00005417"/>
    </source>
</evidence>
<proteinExistence type="inferred from homology"/>
<dbReference type="InterPro" id="IPR003439">
    <property type="entry name" value="ABC_transporter-like_ATP-bd"/>
</dbReference>
<dbReference type="Gene3D" id="3.40.50.300">
    <property type="entry name" value="P-loop containing nucleotide triphosphate hydrolases"/>
    <property type="match status" value="1"/>
</dbReference>
<evidence type="ECO:0000256" key="7">
    <source>
        <dbReference type="ARBA" id="ARBA00023136"/>
    </source>
</evidence>
<keyword evidence="5 10" id="KW-0067">ATP-binding</keyword>
<keyword evidence="4" id="KW-0547">Nucleotide-binding</keyword>
<keyword evidence="6" id="KW-1278">Translocase</keyword>
<dbReference type="InterPro" id="IPR027417">
    <property type="entry name" value="P-loop_NTPase"/>
</dbReference>
<evidence type="ECO:0000256" key="8">
    <source>
        <dbReference type="SAM" id="MobiDB-lite"/>
    </source>
</evidence>
<dbReference type="SUPFAM" id="SSF52540">
    <property type="entry name" value="P-loop containing nucleoside triphosphate hydrolases"/>
    <property type="match status" value="1"/>
</dbReference>
<keyword evidence="11" id="KW-1185">Reference proteome</keyword>
<evidence type="ECO:0000313" key="11">
    <source>
        <dbReference type="Proteomes" id="UP000533306"/>
    </source>
</evidence>
<dbReference type="SMART" id="SM00382">
    <property type="entry name" value="AAA"/>
    <property type="match status" value="1"/>
</dbReference>
<comment type="caution">
    <text evidence="10">The sequence shown here is derived from an EMBL/GenBank/DDBJ whole genome shotgun (WGS) entry which is preliminary data.</text>
</comment>
<feature type="region of interest" description="Disordered" evidence="8">
    <location>
        <begin position="240"/>
        <end position="264"/>
    </location>
</feature>
<sequence length="264" mass="28872">MPNLASSGVALRNVSRTFGTRRVLSDIDLEIGEGEFLVIVGASGCGKSTLLKIIAGLDRGAEGEIRIEENRSIVFQDSRLLPWKLVWENVVLGLRGNRAELRRRALAALDEVNLLARADAWPLTLSGGEAQRVAIARALVRTPKLLLLDEPFAALDALTRLKMQQQVAALVEQHRLTTLFVTHDVDEALLLADRILLVEAGRIARTFDVGLNRPRNRADAGFISLRRELLEGLGVSEEDGFAAAAQPPKQPRQTRPLEVAVAAE</sequence>
<evidence type="ECO:0000259" key="9">
    <source>
        <dbReference type="PROSITE" id="PS50893"/>
    </source>
</evidence>
<feature type="domain" description="ABC transporter" evidence="9">
    <location>
        <begin position="9"/>
        <end position="225"/>
    </location>
</feature>
<protein>
    <submittedName>
        <fullName evidence="10">Sulfonate transport system ATP-binding protein</fullName>
        <ecNumber evidence="10">3.6.3.-</ecNumber>
    </submittedName>
</protein>
<name>A0A7W9S6D9_9HYPH</name>
<keyword evidence="10" id="KW-0378">Hydrolase</keyword>
<evidence type="ECO:0000256" key="6">
    <source>
        <dbReference type="ARBA" id="ARBA00022967"/>
    </source>
</evidence>
<dbReference type="PROSITE" id="PS00211">
    <property type="entry name" value="ABC_TRANSPORTER_1"/>
    <property type="match status" value="1"/>
</dbReference>
<comment type="similarity">
    <text evidence="1">Belongs to the ABC transporter superfamily.</text>
</comment>
<evidence type="ECO:0000313" key="10">
    <source>
        <dbReference type="EMBL" id="MBB6013853.1"/>
    </source>
</evidence>
<evidence type="ECO:0000256" key="5">
    <source>
        <dbReference type="ARBA" id="ARBA00022840"/>
    </source>
</evidence>
<keyword evidence="2" id="KW-0813">Transport</keyword>
<reference evidence="10 11" key="1">
    <citation type="submission" date="2020-08" db="EMBL/GenBank/DDBJ databases">
        <title>Genomic Encyclopedia of Type Strains, Phase IV (KMG-IV): sequencing the most valuable type-strain genomes for metagenomic binning, comparative biology and taxonomic classification.</title>
        <authorList>
            <person name="Goeker M."/>
        </authorList>
    </citation>
    <scope>NUCLEOTIDE SEQUENCE [LARGE SCALE GENOMIC DNA]</scope>
    <source>
        <strain evidence="10 11">DSM 11099</strain>
    </source>
</reference>
<dbReference type="InterPro" id="IPR017871">
    <property type="entry name" value="ABC_transporter-like_CS"/>
</dbReference>
<dbReference type="PANTHER" id="PTHR42788:SF17">
    <property type="entry name" value="ALIPHATIC SULFONATES IMPORT ATP-BINDING PROTEIN SSUB"/>
    <property type="match status" value="1"/>
</dbReference>
<gene>
    <name evidence="10" type="ORF">HNR59_003247</name>
</gene>
<dbReference type="EMBL" id="JACHEU010000003">
    <property type="protein sequence ID" value="MBB6013853.1"/>
    <property type="molecule type" value="Genomic_DNA"/>
</dbReference>
<dbReference type="EC" id="3.6.3.-" evidence="10"/>
<dbReference type="Pfam" id="PF00005">
    <property type="entry name" value="ABC_tran"/>
    <property type="match status" value="1"/>
</dbReference>
<evidence type="ECO:0000256" key="2">
    <source>
        <dbReference type="ARBA" id="ARBA00022448"/>
    </source>
</evidence>
<dbReference type="GO" id="GO:0016887">
    <property type="term" value="F:ATP hydrolysis activity"/>
    <property type="evidence" value="ECO:0007669"/>
    <property type="project" value="InterPro"/>
</dbReference>
<evidence type="ECO:0000256" key="3">
    <source>
        <dbReference type="ARBA" id="ARBA00022475"/>
    </source>
</evidence>
<accession>A0A7W9S6D9</accession>
<keyword evidence="7" id="KW-0472">Membrane</keyword>
<dbReference type="RefSeq" id="WP_183832045.1">
    <property type="nucleotide sequence ID" value="NZ_JACHEU010000003.1"/>
</dbReference>
<dbReference type="InterPro" id="IPR050166">
    <property type="entry name" value="ABC_transporter_ATP-bind"/>
</dbReference>
<evidence type="ECO:0000256" key="4">
    <source>
        <dbReference type="ARBA" id="ARBA00022741"/>
    </source>
</evidence>
<feature type="compositionally biased region" description="Low complexity" evidence="8">
    <location>
        <begin position="242"/>
        <end position="256"/>
    </location>
</feature>
<dbReference type="PROSITE" id="PS50893">
    <property type="entry name" value="ABC_TRANSPORTER_2"/>
    <property type="match status" value="1"/>
</dbReference>
<dbReference type="AlphaFoldDB" id="A0A7W9S6D9"/>